<gene>
    <name evidence="1" type="ORF">BJ508DRAFT_326440</name>
</gene>
<keyword evidence="2" id="KW-1185">Reference proteome</keyword>
<proteinExistence type="predicted"/>
<accession>A0A3N4IAZ0</accession>
<evidence type="ECO:0000313" key="1">
    <source>
        <dbReference type="EMBL" id="RPA81310.1"/>
    </source>
</evidence>
<reference evidence="1 2" key="1">
    <citation type="journal article" date="2018" name="Nat. Ecol. Evol.">
        <title>Pezizomycetes genomes reveal the molecular basis of ectomycorrhizal truffle lifestyle.</title>
        <authorList>
            <person name="Murat C."/>
            <person name="Payen T."/>
            <person name="Noel B."/>
            <person name="Kuo A."/>
            <person name="Morin E."/>
            <person name="Chen J."/>
            <person name="Kohler A."/>
            <person name="Krizsan K."/>
            <person name="Balestrini R."/>
            <person name="Da Silva C."/>
            <person name="Montanini B."/>
            <person name="Hainaut M."/>
            <person name="Levati E."/>
            <person name="Barry K.W."/>
            <person name="Belfiori B."/>
            <person name="Cichocki N."/>
            <person name="Clum A."/>
            <person name="Dockter R.B."/>
            <person name="Fauchery L."/>
            <person name="Guy J."/>
            <person name="Iotti M."/>
            <person name="Le Tacon F."/>
            <person name="Lindquist E.A."/>
            <person name="Lipzen A."/>
            <person name="Malagnac F."/>
            <person name="Mello A."/>
            <person name="Molinier V."/>
            <person name="Miyauchi S."/>
            <person name="Poulain J."/>
            <person name="Riccioni C."/>
            <person name="Rubini A."/>
            <person name="Sitrit Y."/>
            <person name="Splivallo R."/>
            <person name="Traeger S."/>
            <person name="Wang M."/>
            <person name="Zifcakova L."/>
            <person name="Wipf D."/>
            <person name="Zambonelli A."/>
            <person name="Paolocci F."/>
            <person name="Nowrousian M."/>
            <person name="Ottonello S."/>
            <person name="Baldrian P."/>
            <person name="Spatafora J.W."/>
            <person name="Henrissat B."/>
            <person name="Nagy L.G."/>
            <person name="Aury J.M."/>
            <person name="Wincker P."/>
            <person name="Grigoriev I.V."/>
            <person name="Bonfante P."/>
            <person name="Martin F.M."/>
        </authorList>
    </citation>
    <scope>NUCLEOTIDE SEQUENCE [LARGE SCALE GENOMIC DNA]</scope>
    <source>
        <strain evidence="1 2">RN42</strain>
    </source>
</reference>
<sequence>MDPLLEKEIAAINAVEHMDYDDAMKARFGYGDICKDLKMDQRMSSRLKMKI</sequence>
<evidence type="ECO:0000313" key="2">
    <source>
        <dbReference type="Proteomes" id="UP000275078"/>
    </source>
</evidence>
<dbReference type="EMBL" id="ML119680">
    <property type="protein sequence ID" value="RPA81310.1"/>
    <property type="molecule type" value="Genomic_DNA"/>
</dbReference>
<name>A0A3N4IAZ0_ASCIM</name>
<dbReference type="Proteomes" id="UP000275078">
    <property type="component" value="Unassembled WGS sequence"/>
</dbReference>
<organism evidence="1 2">
    <name type="scientific">Ascobolus immersus RN42</name>
    <dbReference type="NCBI Taxonomy" id="1160509"/>
    <lineage>
        <taxon>Eukaryota</taxon>
        <taxon>Fungi</taxon>
        <taxon>Dikarya</taxon>
        <taxon>Ascomycota</taxon>
        <taxon>Pezizomycotina</taxon>
        <taxon>Pezizomycetes</taxon>
        <taxon>Pezizales</taxon>
        <taxon>Ascobolaceae</taxon>
        <taxon>Ascobolus</taxon>
    </lineage>
</organism>
<protein>
    <submittedName>
        <fullName evidence="1">Uncharacterized protein</fullName>
    </submittedName>
</protein>
<dbReference type="AlphaFoldDB" id="A0A3N4IAZ0"/>